<dbReference type="RefSeq" id="WP_069644225.1">
    <property type="nucleotide sequence ID" value="NZ_MIJE01000034.1"/>
</dbReference>
<dbReference type="OrthoDB" id="2793163at2"/>
<feature type="region of interest" description="Disordered" evidence="1">
    <location>
        <begin position="387"/>
        <end position="413"/>
    </location>
</feature>
<sequence length="528" mass="61538">MNEIVKDILEFYEVTPSAYLNCSACGNVKEAKLQKAPEKLPKSTMPWVLFYKDLYILPSFDCCDKKQYPTHIRLKADGHGKINPLIDEMLFSEEQLYKIGTIKVPVISDELLSYPITRSYEEQIVIQKQLAQQTRLLARKQEEFYKHCYSYFSIHFDEIIQEMDGEEILDVLDAVMNTSYGIHLKSLKAPVKVNKKDKKTYLNWVKKQIRQIAEKHDDQGKQMIFYLIVKYFVEWELIQGIYYLRWNVGKYQKMIGKTLLLYMVMQFPLTKHFSYLREEALYKLIPKKKTTQKRHEVMNIVQNDLKKANQKIEKMQQTIERQRETILLLESKLETIESKNSQLNKELQLKEEQPNLITQTKKIKGLKGIIESLRYELQTLRDEVQDKKEDGQVTTASERKLQKDSTSCHHSSHYSGLKEVKGLDATVLDDKTVGIFGDVQIQTEQIEPYKCTVLNANSAQTVEGISVMNKSDVLVVLTQHISHACMWAIKDYASDNRIPVIFSRHTNTMIILDQVSQTLVKEKAEEND</sequence>
<comment type="caution">
    <text evidence="2">The sequence shown here is derived from an EMBL/GenBank/DDBJ whole genome shotgun (WGS) entry which is preliminary data.</text>
</comment>
<evidence type="ECO:0008006" key="4">
    <source>
        <dbReference type="Google" id="ProtNLM"/>
    </source>
</evidence>
<dbReference type="AlphaFoldDB" id="A0A1E5FZN1"/>
<feature type="compositionally biased region" description="Basic and acidic residues" evidence="1">
    <location>
        <begin position="387"/>
        <end position="407"/>
    </location>
</feature>
<dbReference type="Proteomes" id="UP000094296">
    <property type="component" value="Unassembled WGS sequence"/>
</dbReference>
<protein>
    <recommendedName>
        <fullName evidence="4">DUF2325 domain-containing protein</fullName>
    </recommendedName>
</protein>
<dbReference type="STRING" id="766136.BHF68_11220"/>
<reference evidence="2 3" key="1">
    <citation type="submission" date="2016-09" db="EMBL/GenBank/DDBJ databases">
        <title>Draft genome sequence for the type strain of Desulfuribacillus alkaliarsenatis AHT28, an obligately anaerobic, sulfidogenic bacterium isolated from Russian soda lake sediments.</title>
        <authorList>
            <person name="Abin C.A."/>
            <person name="Hollibaugh J.T."/>
        </authorList>
    </citation>
    <scope>NUCLEOTIDE SEQUENCE [LARGE SCALE GENOMIC DNA]</scope>
    <source>
        <strain evidence="2 3">AHT28</strain>
    </source>
</reference>
<evidence type="ECO:0000313" key="2">
    <source>
        <dbReference type="EMBL" id="OEF95952.1"/>
    </source>
</evidence>
<name>A0A1E5FZN1_9FIRM</name>
<gene>
    <name evidence="2" type="ORF">BHF68_11220</name>
</gene>
<organism evidence="2 3">
    <name type="scientific">Desulfuribacillus alkaliarsenatis</name>
    <dbReference type="NCBI Taxonomy" id="766136"/>
    <lineage>
        <taxon>Bacteria</taxon>
        <taxon>Bacillati</taxon>
        <taxon>Bacillota</taxon>
        <taxon>Desulfuribacillia</taxon>
        <taxon>Desulfuribacillales</taxon>
        <taxon>Desulfuribacillaceae</taxon>
        <taxon>Desulfuribacillus</taxon>
    </lineage>
</organism>
<accession>A0A1E5FZN1</accession>
<dbReference type="EMBL" id="MIJE01000034">
    <property type="protein sequence ID" value="OEF95952.1"/>
    <property type="molecule type" value="Genomic_DNA"/>
</dbReference>
<proteinExistence type="predicted"/>
<evidence type="ECO:0000313" key="3">
    <source>
        <dbReference type="Proteomes" id="UP000094296"/>
    </source>
</evidence>
<keyword evidence="3" id="KW-1185">Reference proteome</keyword>
<evidence type="ECO:0000256" key="1">
    <source>
        <dbReference type="SAM" id="MobiDB-lite"/>
    </source>
</evidence>